<gene>
    <name evidence="1" type="primary">Mfhas1_1</name>
    <name evidence="1" type="ORF">MOHOCH_R02271</name>
</gene>
<proteinExistence type="predicted"/>
<dbReference type="EMBL" id="VZTA01007228">
    <property type="protein sequence ID" value="NXA61147.1"/>
    <property type="molecule type" value="Genomic_DNA"/>
</dbReference>
<evidence type="ECO:0000313" key="2">
    <source>
        <dbReference type="Proteomes" id="UP000586926"/>
    </source>
</evidence>
<feature type="non-terminal residue" evidence="1">
    <location>
        <position position="1"/>
    </location>
</feature>
<feature type="non-terminal residue" evidence="1">
    <location>
        <position position="218"/>
    </location>
</feature>
<evidence type="ECO:0000313" key="1">
    <source>
        <dbReference type="EMBL" id="NXA61147.1"/>
    </source>
</evidence>
<accession>A0A7K7X656</accession>
<dbReference type="Gene3D" id="3.40.50.300">
    <property type="entry name" value="P-loop containing nucleotide triphosphate hydrolases"/>
    <property type="match status" value="1"/>
</dbReference>
<comment type="caution">
    <text evidence="1">The sequence shown here is derived from an EMBL/GenBank/DDBJ whole genome shotgun (WGS) entry which is preliminary data.</text>
</comment>
<organism evidence="1 2">
    <name type="scientific">Mohoua ochrocephala</name>
    <dbReference type="NCBI Taxonomy" id="874463"/>
    <lineage>
        <taxon>Eukaryota</taxon>
        <taxon>Metazoa</taxon>
        <taxon>Chordata</taxon>
        <taxon>Craniata</taxon>
        <taxon>Vertebrata</taxon>
        <taxon>Euteleostomi</taxon>
        <taxon>Archelosauria</taxon>
        <taxon>Archosauria</taxon>
        <taxon>Dinosauria</taxon>
        <taxon>Saurischia</taxon>
        <taxon>Theropoda</taxon>
        <taxon>Coelurosauria</taxon>
        <taxon>Aves</taxon>
        <taxon>Neognathae</taxon>
        <taxon>Neoaves</taxon>
        <taxon>Telluraves</taxon>
        <taxon>Australaves</taxon>
        <taxon>Passeriformes</taxon>
        <taxon>Meliphagoidea</taxon>
        <taxon>Acanthizidae</taxon>
        <taxon>Mohoua</taxon>
    </lineage>
</organism>
<dbReference type="AlphaFoldDB" id="A0A7K7X656"/>
<name>A0A7K7X656_9PASS</name>
<dbReference type="InterPro" id="IPR027417">
    <property type="entry name" value="P-loop_NTPase"/>
</dbReference>
<keyword evidence="2" id="KW-1185">Reference proteome</keyword>
<dbReference type="Proteomes" id="UP000586926">
    <property type="component" value="Unassembled WGS sequence"/>
</dbReference>
<sequence length="218" mass="25150">MRVPNSVVLPVGTHVDCCQEQEVAEKTHDIMARITAMLMERKSNLAHFIDNLEGSEEPKFYVDQWERLKEMESCTLTILNLVAVNCTDHRDIKKLEATILEHVKNEELFPEVVRVLPPVYRQVEAAIVDIARSEEMADHGMMDLQYLLSKLSQRKHLAGLGRELLQDILRYLHRIGLVVWYEEIKHLESTVFLQPTFLITMFKVSVGIRTISSTEPKP</sequence>
<protein>
    <submittedName>
        <fullName evidence="1">MFHA1 protein</fullName>
    </submittedName>
</protein>
<reference evidence="1 2" key="1">
    <citation type="submission" date="2019-09" db="EMBL/GenBank/DDBJ databases">
        <title>Bird 10,000 Genomes (B10K) Project - Family phase.</title>
        <authorList>
            <person name="Zhang G."/>
        </authorList>
    </citation>
    <scope>NUCLEOTIDE SEQUENCE [LARGE SCALE GENOMIC DNA]</scope>
    <source>
        <strain evidence="1">B10K-DU-030-22</strain>
        <tissue evidence="1">Blood</tissue>
    </source>
</reference>